<gene>
    <name evidence="1" type="ORF">V9385_05830</name>
</gene>
<organism evidence="1 2">
    <name type="scientific">Pseudomonas juntendi</name>
    <dbReference type="NCBI Taxonomy" id="2666183"/>
    <lineage>
        <taxon>Bacteria</taxon>
        <taxon>Pseudomonadati</taxon>
        <taxon>Pseudomonadota</taxon>
        <taxon>Gammaproteobacteria</taxon>
        <taxon>Pseudomonadales</taxon>
        <taxon>Pseudomonadaceae</taxon>
        <taxon>Pseudomonas</taxon>
    </lineage>
</organism>
<dbReference type="Proteomes" id="UP001375228">
    <property type="component" value="Chromosome"/>
</dbReference>
<dbReference type="RefSeq" id="WP_280093922.1">
    <property type="nucleotide sequence ID" value="NZ_CP146690.1"/>
</dbReference>
<evidence type="ECO:0000313" key="2">
    <source>
        <dbReference type="Proteomes" id="UP001375228"/>
    </source>
</evidence>
<reference evidence="1 2" key="1">
    <citation type="submission" date="2024-03" db="EMBL/GenBank/DDBJ databases">
        <title>Pseudomonas juntendi.</title>
        <authorList>
            <person name="Liu Y."/>
        </authorList>
    </citation>
    <scope>NUCLEOTIDE SEQUENCE [LARGE SCALE GENOMIC DNA]</scope>
    <source>
        <strain evidence="1 2">L4046hy</strain>
    </source>
</reference>
<accession>A0ABZ2JFV9</accession>
<sequence length="231" mass="25567">MAVLPWQVEVLRFSFLNLQAGQGEQNFSWSSLTSSPPETVSEKRGSRIRVEEGEWLNGNLAVHSQVGRVDVLYNSSAGESPVPNAGQFVEVLGLMRNWYSRFSSIDSRRVAFGGVLLLPVADIQEGYKLLGEFLPFVDFASDMRDFSLQVNRQKAGNGFLANVISKWSCVEIKTLQLTNEGLAEQSSDFALRLEFDINTAELPYDSARLDVVEVLTSLSTYAMSLVSEGAQ</sequence>
<protein>
    <submittedName>
        <fullName evidence="1">Uncharacterized protein</fullName>
    </submittedName>
</protein>
<dbReference type="EMBL" id="CP146691">
    <property type="protein sequence ID" value="WWY22121.1"/>
    <property type="molecule type" value="Genomic_DNA"/>
</dbReference>
<name>A0ABZ2JFV9_9PSED</name>
<proteinExistence type="predicted"/>
<evidence type="ECO:0000313" key="1">
    <source>
        <dbReference type="EMBL" id="WWY22121.1"/>
    </source>
</evidence>
<keyword evidence="2" id="KW-1185">Reference proteome</keyword>